<evidence type="ECO:0000313" key="5">
    <source>
        <dbReference type="EMBL" id="RZS60366.1"/>
    </source>
</evidence>
<comment type="caution">
    <text evidence="5">The sequence shown here is derived from an EMBL/GenBank/DDBJ whole genome shotgun (WGS) entry which is preliminary data.</text>
</comment>
<dbReference type="InterPro" id="IPR036390">
    <property type="entry name" value="WH_DNA-bd_sf"/>
</dbReference>
<dbReference type="Pfam" id="PF01022">
    <property type="entry name" value="HTH_5"/>
    <property type="match status" value="1"/>
</dbReference>
<feature type="domain" description="HTH arsR-type" evidence="4">
    <location>
        <begin position="240"/>
        <end position="326"/>
    </location>
</feature>
<proteinExistence type="predicted"/>
<dbReference type="EMBL" id="SGWX01000001">
    <property type="protein sequence ID" value="RZS60366.1"/>
    <property type="molecule type" value="Genomic_DNA"/>
</dbReference>
<dbReference type="AlphaFoldDB" id="A0A4Q7LYM1"/>
<keyword evidence="6" id="KW-1185">Reference proteome</keyword>
<dbReference type="GO" id="GO:0003677">
    <property type="term" value="F:DNA binding"/>
    <property type="evidence" value="ECO:0007669"/>
    <property type="project" value="UniProtKB-KW"/>
</dbReference>
<organism evidence="5 6">
    <name type="scientific">Xylanimonas ulmi</name>
    <dbReference type="NCBI Taxonomy" id="228973"/>
    <lineage>
        <taxon>Bacteria</taxon>
        <taxon>Bacillati</taxon>
        <taxon>Actinomycetota</taxon>
        <taxon>Actinomycetes</taxon>
        <taxon>Micrococcales</taxon>
        <taxon>Promicromonosporaceae</taxon>
        <taxon>Xylanimonas</taxon>
    </lineage>
</organism>
<evidence type="ECO:0000259" key="4">
    <source>
        <dbReference type="PROSITE" id="PS50987"/>
    </source>
</evidence>
<evidence type="ECO:0000256" key="3">
    <source>
        <dbReference type="ARBA" id="ARBA00023163"/>
    </source>
</evidence>
<dbReference type="GO" id="GO:0003700">
    <property type="term" value="F:DNA-binding transcription factor activity"/>
    <property type="evidence" value="ECO:0007669"/>
    <property type="project" value="InterPro"/>
</dbReference>
<dbReference type="SMART" id="SM00418">
    <property type="entry name" value="HTH_ARSR"/>
    <property type="match status" value="1"/>
</dbReference>
<gene>
    <name evidence="5" type="ORF">EV386_0621</name>
</gene>
<dbReference type="SUPFAM" id="SSF46785">
    <property type="entry name" value="Winged helix' DNA-binding domain"/>
    <property type="match status" value="1"/>
</dbReference>
<keyword evidence="1" id="KW-0805">Transcription regulation</keyword>
<accession>A0A4Q7LYM1</accession>
<dbReference type="InterPro" id="IPR051011">
    <property type="entry name" value="Metal_resp_trans_reg"/>
</dbReference>
<dbReference type="Gene3D" id="1.10.10.10">
    <property type="entry name" value="Winged helix-like DNA-binding domain superfamily/Winged helix DNA-binding domain"/>
    <property type="match status" value="1"/>
</dbReference>
<protein>
    <submittedName>
        <fullName evidence="5">Regulatory ArsR family protein</fullName>
    </submittedName>
</protein>
<dbReference type="PANTHER" id="PTHR43132:SF8">
    <property type="entry name" value="HTH-TYPE TRANSCRIPTIONAL REGULATOR KMTR"/>
    <property type="match status" value="1"/>
</dbReference>
<dbReference type="PANTHER" id="PTHR43132">
    <property type="entry name" value="ARSENICAL RESISTANCE OPERON REPRESSOR ARSR-RELATED"/>
    <property type="match status" value="1"/>
</dbReference>
<keyword evidence="3" id="KW-0804">Transcription</keyword>
<dbReference type="InterPro" id="IPR011991">
    <property type="entry name" value="ArsR-like_HTH"/>
</dbReference>
<dbReference type="Proteomes" id="UP000293852">
    <property type="component" value="Unassembled WGS sequence"/>
</dbReference>
<dbReference type="PROSITE" id="PS50987">
    <property type="entry name" value="HTH_ARSR_2"/>
    <property type="match status" value="1"/>
</dbReference>
<dbReference type="InterPro" id="IPR001845">
    <property type="entry name" value="HTH_ArsR_DNA-bd_dom"/>
</dbReference>
<dbReference type="InterPro" id="IPR036388">
    <property type="entry name" value="WH-like_DNA-bd_sf"/>
</dbReference>
<sequence length="326" mass="35019">MIELDAAQLSRVRFAVSPLWEVGLAALVLRRADPGALFRRWAEQARQRVDATALDGMLTLTAGRDFVPDIFSALPGNDQPDVSDVQAHLRGLPDELLARDLARLDRAHRGGHGWIRALMDDHARAREEIADVVAEFWRGAIAPHWRAFRRLARADIARHAMSAADEGQGAMLDELHPGVAWSGAALSIVGACETSFGPTPAQDGVLLTPSAFAWPRAHVMSNAPFQPAIAYGVRGFATLWESPNEDAPSPAIERLVGAGRARVAAAIATPATTTELAHALGVAPATVNEHLRTLTDARLASAVRDGRVVVYTLTDLGRGLLFAQAR</sequence>
<evidence type="ECO:0000256" key="1">
    <source>
        <dbReference type="ARBA" id="ARBA00023015"/>
    </source>
</evidence>
<keyword evidence="2" id="KW-0238">DNA-binding</keyword>
<name>A0A4Q7LYM1_9MICO</name>
<evidence type="ECO:0000256" key="2">
    <source>
        <dbReference type="ARBA" id="ARBA00023125"/>
    </source>
</evidence>
<dbReference type="CDD" id="cd00090">
    <property type="entry name" value="HTH_ARSR"/>
    <property type="match status" value="1"/>
</dbReference>
<reference evidence="5 6" key="1">
    <citation type="submission" date="2019-02" db="EMBL/GenBank/DDBJ databases">
        <title>Sequencing the genomes of 1000 actinobacteria strains.</title>
        <authorList>
            <person name="Klenk H.-P."/>
        </authorList>
    </citation>
    <scope>NUCLEOTIDE SEQUENCE [LARGE SCALE GENOMIC DNA]</scope>
    <source>
        <strain evidence="5 6">DSM 16932</strain>
    </source>
</reference>
<evidence type="ECO:0000313" key="6">
    <source>
        <dbReference type="Proteomes" id="UP000293852"/>
    </source>
</evidence>